<evidence type="ECO:0000256" key="3">
    <source>
        <dbReference type="ARBA" id="ARBA00008982"/>
    </source>
</evidence>
<gene>
    <name evidence="11" type="ORF">glysoja_045382</name>
</gene>
<evidence type="ECO:0000256" key="7">
    <source>
        <dbReference type="ARBA" id="ARBA00022694"/>
    </source>
</evidence>
<dbReference type="InterPro" id="IPR003358">
    <property type="entry name" value="tRNA_(Gua-N-7)_MeTrfase_Trmb"/>
</dbReference>
<evidence type="ECO:0000256" key="2">
    <source>
        <dbReference type="ARBA" id="ARBA00001946"/>
    </source>
</evidence>
<keyword evidence="4 11" id="KW-0489">Methyltransferase</keyword>
<reference evidence="11" key="1">
    <citation type="submission" date="2014-07" db="EMBL/GenBank/DDBJ databases">
        <title>Identification of a novel salt tolerance gene in wild soybean by whole-genome sequencing.</title>
        <authorList>
            <person name="Lam H.-M."/>
            <person name="Qi X."/>
            <person name="Li M.-W."/>
            <person name="Liu X."/>
            <person name="Xie M."/>
            <person name="Ni M."/>
            <person name="Xu X."/>
        </authorList>
    </citation>
    <scope>NUCLEOTIDE SEQUENCE [LARGE SCALE GENOMIC DNA]</scope>
    <source>
        <tissue evidence="11">Root</tissue>
    </source>
</reference>
<comment type="catalytic activity">
    <reaction evidence="1">
        <text>guanosine(46) in tRNA + S-adenosyl-L-methionine = N(7)-methylguanosine(46) in tRNA + S-adenosyl-L-homocysteine</text>
        <dbReference type="Rhea" id="RHEA:42708"/>
        <dbReference type="Rhea" id="RHEA-COMP:10188"/>
        <dbReference type="Rhea" id="RHEA-COMP:10189"/>
        <dbReference type="ChEBI" id="CHEBI:57856"/>
        <dbReference type="ChEBI" id="CHEBI:59789"/>
        <dbReference type="ChEBI" id="CHEBI:74269"/>
        <dbReference type="ChEBI" id="CHEBI:74480"/>
        <dbReference type="EC" id="2.1.1.33"/>
    </reaction>
</comment>
<organism evidence="11">
    <name type="scientific">Glycine soja</name>
    <name type="common">Wild soybean</name>
    <dbReference type="NCBI Taxonomy" id="3848"/>
    <lineage>
        <taxon>Eukaryota</taxon>
        <taxon>Viridiplantae</taxon>
        <taxon>Streptophyta</taxon>
        <taxon>Embryophyta</taxon>
        <taxon>Tracheophyta</taxon>
        <taxon>Spermatophyta</taxon>
        <taxon>Magnoliopsida</taxon>
        <taxon>eudicotyledons</taxon>
        <taxon>Gunneridae</taxon>
        <taxon>Pentapetalae</taxon>
        <taxon>rosids</taxon>
        <taxon>fabids</taxon>
        <taxon>Fabales</taxon>
        <taxon>Fabaceae</taxon>
        <taxon>Papilionoideae</taxon>
        <taxon>50 kb inversion clade</taxon>
        <taxon>NPAAA clade</taxon>
        <taxon>indigoferoid/millettioid clade</taxon>
        <taxon>Phaseoleae</taxon>
        <taxon>Glycine</taxon>
        <taxon>Glycine subgen. Soja</taxon>
    </lineage>
</organism>
<keyword evidence="6" id="KW-0949">S-adenosyl-L-methionine</keyword>
<dbReference type="GO" id="GO:0006096">
    <property type="term" value="P:glycolytic process"/>
    <property type="evidence" value="ECO:0007669"/>
    <property type="project" value="InterPro"/>
</dbReference>
<proteinExistence type="inferred from homology"/>
<dbReference type="PANTHER" id="PTHR23417:SF21">
    <property type="entry name" value="TRNA (GUANINE-N(7)-)-METHYLTRANSFERASE"/>
    <property type="match status" value="1"/>
</dbReference>
<evidence type="ECO:0000256" key="1">
    <source>
        <dbReference type="ARBA" id="ARBA00000142"/>
    </source>
</evidence>
<dbReference type="EC" id="2.1.1.33" evidence="11"/>
<dbReference type="InterPro" id="IPR036043">
    <property type="entry name" value="Phosphoglycerate_kinase_sf"/>
</dbReference>
<sequence>MAATICWRVSSNCLVLLLVIDPCIWAALGFSLGHLVNLLHGNVFLNKLCSNDFPKLVKQKTCPHTGKFGKFHKYNAAPLALQAIQIGGGNLYDKAASFQFLASRCQWFVFVGMMPFQVMHALGVSVPRNLVDHKAFNEALDTVRLTRDRNMQILYILLGYPFEINWNRIYSDPAQSLVVDIGSGNGLFLLEMARREQDLNFLGLEINEKVPYLYCIATNATSTFHSIVSSYPGELVLVSIQCPNPDFNKPEHRWRMLQRSLIEAVVDLLAPNGKSDWERHVLERGAPMYRIII</sequence>
<dbReference type="GO" id="GO:0004618">
    <property type="term" value="F:phosphoglycerate kinase activity"/>
    <property type="evidence" value="ECO:0007669"/>
    <property type="project" value="InterPro"/>
</dbReference>
<comment type="similarity">
    <text evidence="3">Belongs to the phosphoglycerate kinase family.</text>
</comment>
<keyword evidence="9" id="KW-0418">Kinase</keyword>
<dbReference type="Proteomes" id="UP000053555">
    <property type="component" value="Unassembled WGS sequence"/>
</dbReference>
<dbReference type="Pfam" id="PF02390">
    <property type="entry name" value="Methyltransf_4"/>
    <property type="match status" value="1"/>
</dbReference>
<evidence type="ECO:0000256" key="5">
    <source>
        <dbReference type="ARBA" id="ARBA00022679"/>
    </source>
</evidence>
<dbReference type="GO" id="GO:0005524">
    <property type="term" value="F:ATP binding"/>
    <property type="evidence" value="ECO:0007669"/>
    <property type="project" value="UniProtKB-KW"/>
</dbReference>
<evidence type="ECO:0000256" key="10">
    <source>
        <dbReference type="ARBA" id="ARBA00022840"/>
    </source>
</evidence>
<dbReference type="InterPro" id="IPR029063">
    <property type="entry name" value="SAM-dependent_MTases_sf"/>
</dbReference>
<keyword evidence="7" id="KW-0819">tRNA processing</keyword>
<evidence type="ECO:0000256" key="8">
    <source>
        <dbReference type="ARBA" id="ARBA00022741"/>
    </source>
</evidence>
<evidence type="ECO:0000313" key="11">
    <source>
        <dbReference type="EMBL" id="KHN24244.1"/>
    </source>
</evidence>
<dbReference type="EMBL" id="KN655592">
    <property type="protein sequence ID" value="KHN24244.1"/>
    <property type="molecule type" value="Genomic_DNA"/>
</dbReference>
<name>A0A0B2QW58_GLYSO</name>
<evidence type="ECO:0000256" key="4">
    <source>
        <dbReference type="ARBA" id="ARBA00022603"/>
    </source>
</evidence>
<comment type="cofactor">
    <cofactor evidence="2">
        <name>Mg(2+)</name>
        <dbReference type="ChEBI" id="CHEBI:18420"/>
    </cofactor>
</comment>
<dbReference type="Gene3D" id="3.40.50.1260">
    <property type="entry name" value="Phosphoglycerate kinase, N-terminal domain"/>
    <property type="match status" value="1"/>
</dbReference>
<protein>
    <submittedName>
        <fullName evidence="11">tRNA (Guanine-N(7)-)-methyltransferase</fullName>
        <ecNumber evidence="11">2.1.1.33</ecNumber>
    </submittedName>
</protein>
<dbReference type="Gene3D" id="3.40.50.150">
    <property type="entry name" value="Vaccinia Virus protein VP39"/>
    <property type="match status" value="1"/>
</dbReference>
<keyword evidence="8" id="KW-0547">Nucleotide-binding</keyword>
<evidence type="ECO:0000256" key="9">
    <source>
        <dbReference type="ARBA" id="ARBA00022777"/>
    </source>
</evidence>
<dbReference type="InterPro" id="IPR015824">
    <property type="entry name" value="Phosphoglycerate_kinase_N"/>
</dbReference>
<dbReference type="GO" id="GO:0008176">
    <property type="term" value="F:tRNA (guanine(46)-N7)-methyltransferase activity"/>
    <property type="evidence" value="ECO:0007669"/>
    <property type="project" value="UniProtKB-EC"/>
</dbReference>
<dbReference type="SUPFAM" id="SSF53748">
    <property type="entry name" value="Phosphoglycerate kinase"/>
    <property type="match status" value="1"/>
</dbReference>
<dbReference type="PANTHER" id="PTHR23417">
    <property type="entry name" value="3-DEOXY-D-MANNO-OCTULOSONIC-ACID TRANSFERASE/TRNA GUANINE-N 7 - -METHYLTRANSFERASE"/>
    <property type="match status" value="1"/>
</dbReference>
<evidence type="ECO:0000256" key="6">
    <source>
        <dbReference type="ARBA" id="ARBA00022691"/>
    </source>
</evidence>
<dbReference type="AlphaFoldDB" id="A0A0B2QW58"/>
<dbReference type="GO" id="GO:0043527">
    <property type="term" value="C:tRNA methyltransferase complex"/>
    <property type="evidence" value="ECO:0007669"/>
    <property type="project" value="TreeGrafter"/>
</dbReference>
<accession>A0A0B2QW58</accession>
<keyword evidence="5 11" id="KW-0808">Transferase</keyword>
<keyword evidence="10" id="KW-0067">ATP-binding</keyword>
<dbReference type="SUPFAM" id="SSF53335">
    <property type="entry name" value="S-adenosyl-L-methionine-dependent methyltransferases"/>
    <property type="match status" value="1"/>
</dbReference>